<reference evidence="1 2" key="1">
    <citation type="submission" date="2018-08" db="EMBL/GenBank/DDBJ databases">
        <title>Bacillus chawlae sp. nov., Bacillus glennii sp. nov., and Bacillus saganii sp. nov. Isolated from the Vehicle Assembly Building at Kennedy Space Center where the Viking Spacecraft were Assembled.</title>
        <authorList>
            <person name="Seuylemezian A."/>
            <person name="Vaishampayan P."/>
        </authorList>
    </citation>
    <scope>NUCLEOTIDE SEQUENCE [LARGE SCALE GENOMIC DNA]</scope>
    <source>
        <strain evidence="1 2">V44-8</strain>
    </source>
</reference>
<comment type="caution">
    <text evidence="1">The sequence shown here is derived from an EMBL/GenBank/DDBJ whole genome shotgun (WGS) entry which is preliminary data.</text>
</comment>
<dbReference type="Proteomes" id="UP000262939">
    <property type="component" value="Unassembled WGS sequence"/>
</dbReference>
<organism evidence="1 2">
    <name type="scientific">Peribacillus glennii</name>
    <dbReference type="NCBI Taxonomy" id="2303991"/>
    <lineage>
        <taxon>Bacteria</taxon>
        <taxon>Bacillati</taxon>
        <taxon>Bacillota</taxon>
        <taxon>Bacilli</taxon>
        <taxon>Bacillales</taxon>
        <taxon>Bacillaceae</taxon>
        <taxon>Peribacillus</taxon>
    </lineage>
</organism>
<sequence>MFSPLRGKFRKNYKGNYPPVFTFSRLPSGEFSLNEIGVQSPRRFNAIQHRGNDPLFFFLFNPIFLYDM</sequence>
<keyword evidence="2" id="KW-1185">Reference proteome</keyword>
<gene>
    <name evidence="1" type="ORF">D0466_20415</name>
</gene>
<dbReference type="EMBL" id="QVTD01000022">
    <property type="protein sequence ID" value="RFU60721.1"/>
    <property type="molecule type" value="Genomic_DNA"/>
</dbReference>
<dbReference type="AlphaFoldDB" id="A0A372L7N1"/>
<accession>A0A372L7N1</accession>
<evidence type="ECO:0000313" key="2">
    <source>
        <dbReference type="Proteomes" id="UP000262939"/>
    </source>
</evidence>
<evidence type="ECO:0000313" key="1">
    <source>
        <dbReference type="EMBL" id="RFU60721.1"/>
    </source>
</evidence>
<protein>
    <submittedName>
        <fullName evidence="1">Uncharacterized protein</fullName>
    </submittedName>
</protein>
<name>A0A372L7N1_9BACI</name>
<proteinExistence type="predicted"/>